<evidence type="ECO:0000259" key="4">
    <source>
        <dbReference type="Pfam" id="PF00892"/>
    </source>
</evidence>
<feature type="transmembrane region" description="Helical" evidence="3">
    <location>
        <begin position="258"/>
        <end position="279"/>
    </location>
</feature>
<feature type="transmembrane region" description="Helical" evidence="3">
    <location>
        <begin position="91"/>
        <end position="111"/>
    </location>
</feature>
<dbReference type="PANTHER" id="PTHR22911:SF137">
    <property type="entry name" value="SOLUTE CARRIER FAMILY 35 MEMBER G2-RELATED"/>
    <property type="match status" value="1"/>
</dbReference>
<evidence type="ECO:0000313" key="5">
    <source>
        <dbReference type="EMBL" id="GFR37308.1"/>
    </source>
</evidence>
<feature type="transmembrane region" description="Helical" evidence="3">
    <location>
        <begin position="117"/>
        <end position="137"/>
    </location>
</feature>
<feature type="transmembrane region" description="Helical" evidence="3">
    <location>
        <begin position="200"/>
        <end position="222"/>
    </location>
</feature>
<dbReference type="GO" id="GO:0016020">
    <property type="term" value="C:membrane"/>
    <property type="evidence" value="ECO:0007669"/>
    <property type="project" value="InterPro"/>
</dbReference>
<comment type="similarity">
    <text evidence="2">Belongs to the EamA transporter family.</text>
</comment>
<accession>A0A916QDZ0</accession>
<evidence type="ECO:0000256" key="2">
    <source>
        <dbReference type="ARBA" id="ARBA00007362"/>
    </source>
</evidence>
<dbReference type="SUPFAM" id="SSF103481">
    <property type="entry name" value="Multidrug resistance efflux transporter EmrE"/>
    <property type="match status" value="2"/>
</dbReference>
<dbReference type="InterPro" id="IPR000620">
    <property type="entry name" value="EamA_dom"/>
</dbReference>
<reference evidence="5" key="2">
    <citation type="journal article" date="2021" name="Data Brief">
        <title>Draft genome sequence data of the facultative, thermophilic, xylanolytic bacterium Paenibacillus sp. strain DA-C8.</title>
        <authorList>
            <person name="Chhe C."/>
            <person name="Uke A."/>
            <person name="Baramee S."/>
            <person name="Ungkulpasvich U."/>
            <person name="Tachaapaikoon C."/>
            <person name="Pason P."/>
            <person name="Waeonukul R."/>
            <person name="Ratanakhanokchai K."/>
            <person name="Kosugi A."/>
        </authorList>
    </citation>
    <scope>NUCLEOTIDE SEQUENCE</scope>
    <source>
        <strain evidence="5">DA-C8</strain>
    </source>
</reference>
<dbReference type="Gene3D" id="1.10.3730.20">
    <property type="match status" value="1"/>
</dbReference>
<proteinExistence type="inferred from homology"/>
<evidence type="ECO:0000313" key="6">
    <source>
        <dbReference type="Proteomes" id="UP000654993"/>
    </source>
</evidence>
<organism evidence="5 6">
    <name type="scientific">Insulibacter thermoxylanivorax</name>
    <dbReference type="NCBI Taxonomy" id="2749268"/>
    <lineage>
        <taxon>Bacteria</taxon>
        <taxon>Bacillati</taxon>
        <taxon>Bacillota</taxon>
        <taxon>Bacilli</taxon>
        <taxon>Bacillales</taxon>
        <taxon>Paenibacillaceae</taxon>
        <taxon>Insulibacter</taxon>
    </lineage>
</organism>
<dbReference type="PANTHER" id="PTHR22911">
    <property type="entry name" value="ACYL-MALONYL CONDENSING ENZYME-RELATED"/>
    <property type="match status" value="1"/>
</dbReference>
<dbReference type="Proteomes" id="UP000654993">
    <property type="component" value="Unassembled WGS sequence"/>
</dbReference>
<feature type="domain" description="EamA" evidence="4">
    <location>
        <begin position="2"/>
        <end position="133"/>
    </location>
</feature>
<comment type="caution">
    <text evidence="5">The sequence shown here is derived from an EMBL/GenBank/DDBJ whole genome shotgun (WGS) entry which is preliminary data.</text>
</comment>
<dbReference type="EMBL" id="BMAQ01000004">
    <property type="protein sequence ID" value="GFR37308.1"/>
    <property type="molecule type" value="Genomic_DNA"/>
</dbReference>
<dbReference type="InterPro" id="IPR037185">
    <property type="entry name" value="EmrE-like"/>
</dbReference>
<feature type="transmembrane region" description="Helical" evidence="3">
    <location>
        <begin position="35"/>
        <end position="53"/>
    </location>
</feature>
<comment type="subcellular location">
    <subcellularLocation>
        <location evidence="1">Endomembrane system</location>
        <topology evidence="1">Multi-pass membrane protein</topology>
    </subcellularLocation>
</comment>
<keyword evidence="3" id="KW-1133">Transmembrane helix</keyword>
<reference evidence="5" key="1">
    <citation type="submission" date="2020-08" db="EMBL/GenBank/DDBJ databases">
        <authorList>
            <person name="Uke A."/>
            <person name="Chhe C."/>
            <person name="Baramee S."/>
            <person name="Kosugi A."/>
        </authorList>
    </citation>
    <scope>NUCLEOTIDE SEQUENCE</scope>
    <source>
        <strain evidence="5">DA-C8</strain>
    </source>
</reference>
<keyword evidence="6" id="KW-1185">Reference proteome</keyword>
<sequence>MWFIYALVSTISWGAADLFYKKGADAEDKYSHLKTSAIVGIVMGAHAIFTMFANNIDYDPINLLIYLPVSLCYILSMTIGYLGLRYLMLSISSPIQNSSGAIVTILCLIFLDQMLDLPSAAGVILICGGIFVLGILEKKKMETEIREEDRKYQVGFKAFFLPIAYCIIDALGTFFDAYYLDDYRTTPLRGVTERTFEDVANISYELTFLLAAIFIFIYIKIIKKQRFGFIEHKNRMVAALFETGGQAAYVYAMSGTGVVAAPMIASYSIVSLILSRIFLKEKLTGQQYAAVAVVMTGIFLLGLAEALAE</sequence>
<keyword evidence="3" id="KW-0472">Membrane</keyword>
<dbReference type="AlphaFoldDB" id="A0A916QDZ0"/>
<protein>
    <recommendedName>
        <fullName evidence="4">EamA domain-containing protein</fullName>
    </recommendedName>
</protein>
<feature type="transmembrane region" description="Helical" evidence="3">
    <location>
        <begin position="158"/>
        <end position="180"/>
    </location>
</feature>
<feature type="transmembrane region" description="Helical" evidence="3">
    <location>
        <begin position="65"/>
        <end position="84"/>
    </location>
</feature>
<evidence type="ECO:0000256" key="1">
    <source>
        <dbReference type="ARBA" id="ARBA00004127"/>
    </source>
</evidence>
<name>A0A916QDZ0_9BACL</name>
<dbReference type="Pfam" id="PF00892">
    <property type="entry name" value="EamA"/>
    <property type="match status" value="2"/>
</dbReference>
<feature type="transmembrane region" description="Helical" evidence="3">
    <location>
        <begin position="288"/>
        <end position="308"/>
    </location>
</feature>
<feature type="domain" description="EamA" evidence="4">
    <location>
        <begin position="207"/>
        <end position="301"/>
    </location>
</feature>
<dbReference type="RefSeq" id="WP_200965589.1">
    <property type="nucleotide sequence ID" value="NZ_BMAQ01000004.1"/>
</dbReference>
<evidence type="ECO:0000256" key="3">
    <source>
        <dbReference type="SAM" id="Phobius"/>
    </source>
</evidence>
<keyword evidence="3" id="KW-0812">Transmembrane</keyword>
<gene>
    <name evidence="5" type="ORF">PRECH8_06040</name>
</gene>